<feature type="transmembrane region" description="Helical" evidence="1">
    <location>
        <begin position="16"/>
        <end position="39"/>
    </location>
</feature>
<sequence length="44" mass="4864">MHKLAKAGIMREVKDYAYITLGLISYSLGWAAFLLPYQITTGGT</sequence>
<proteinExistence type="predicted"/>
<comment type="caution">
    <text evidence="2">The sequence shown here is derived from an EMBL/GenBank/DDBJ whole genome shotgun (WGS) entry which is preliminary data.</text>
</comment>
<reference evidence="2" key="1">
    <citation type="journal article" date="2013" name="Environ. Microbiol.">
        <title>Microbiota from the distal guts of lean and obese adolescents exhibit partial functional redundancy besides clear differences in community structure.</title>
        <authorList>
            <person name="Ferrer M."/>
            <person name="Ruiz A."/>
            <person name="Lanza F."/>
            <person name="Haange S.B."/>
            <person name="Oberbach A."/>
            <person name="Till H."/>
            <person name="Bargiela R."/>
            <person name="Campoy C."/>
            <person name="Segura M.T."/>
            <person name="Richter M."/>
            <person name="von Bergen M."/>
            <person name="Seifert J."/>
            <person name="Suarez A."/>
        </authorList>
    </citation>
    <scope>NUCLEOTIDE SEQUENCE</scope>
</reference>
<name>K1TC14_9ZZZZ</name>
<evidence type="ECO:0000313" key="2">
    <source>
        <dbReference type="EMBL" id="EKC67243.1"/>
    </source>
</evidence>
<organism evidence="2">
    <name type="scientific">human gut metagenome</name>
    <dbReference type="NCBI Taxonomy" id="408170"/>
    <lineage>
        <taxon>unclassified sequences</taxon>
        <taxon>metagenomes</taxon>
        <taxon>organismal metagenomes</taxon>
    </lineage>
</organism>
<accession>K1TC14</accession>
<keyword evidence="1" id="KW-1133">Transmembrane helix</keyword>
<protein>
    <submittedName>
        <fullName evidence="2">Uncharacterized protein</fullName>
    </submittedName>
</protein>
<dbReference type="AlphaFoldDB" id="K1TC14"/>
<keyword evidence="1" id="KW-0472">Membrane</keyword>
<keyword evidence="1" id="KW-0812">Transmembrane</keyword>
<gene>
    <name evidence="2" type="ORF">OBE_05540</name>
</gene>
<feature type="non-terminal residue" evidence="2">
    <location>
        <position position="44"/>
    </location>
</feature>
<dbReference type="EMBL" id="AJWZ01003798">
    <property type="protein sequence ID" value="EKC67243.1"/>
    <property type="molecule type" value="Genomic_DNA"/>
</dbReference>
<evidence type="ECO:0000256" key="1">
    <source>
        <dbReference type="SAM" id="Phobius"/>
    </source>
</evidence>